<feature type="non-terminal residue" evidence="1">
    <location>
        <position position="1"/>
    </location>
</feature>
<organism evidence="1 2">
    <name type="scientific">Nitrosospira multiformis</name>
    <dbReference type="NCBI Taxonomy" id="1231"/>
    <lineage>
        <taxon>Bacteria</taxon>
        <taxon>Pseudomonadati</taxon>
        <taxon>Pseudomonadota</taxon>
        <taxon>Betaproteobacteria</taxon>
        <taxon>Nitrosomonadales</taxon>
        <taxon>Nitrosomonadaceae</taxon>
        <taxon>Nitrosospira</taxon>
    </lineage>
</organism>
<name>A0A1I7J377_9PROT</name>
<evidence type="ECO:0000313" key="1">
    <source>
        <dbReference type="EMBL" id="SFU79571.1"/>
    </source>
</evidence>
<dbReference type="Proteomes" id="UP000182649">
    <property type="component" value="Unassembled WGS sequence"/>
</dbReference>
<evidence type="ECO:0000313" key="2">
    <source>
        <dbReference type="Proteomes" id="UP000182649"/>
    </source>
</evidence>
<dbReference type="AlphaFoldDB" id="A0A1I7J377"/>
<gene>
    <name evidence="1" type="ORF">SAMN05216417_1473</name>
</gene>
<sequence length="38" mass="4553">QGRSREKDWNMATRKHRSATVTDGKVDRCFFAIFNFLY</sequence>
<reference evidence="1 2" key="1">
    <citation type="submission" date="2016-10" db="EMBL/GenBank/DDBJ databases">
        <authorList>
            <person name="de Groot N.N."/>
        </authorList>
    </citation>
    <scope>NUCLEOTIDE SEQUENCE [LARGE SCALE GENOMIC DNA]</scope>
    <source>
        <strain evidence="1 2">Nl14</strain>
    </source>
</reference>
<proteinExistence type="predicted"/>
<accession>A0A1I7J377</accession>
<protein>
    <submittedName>
        <fullName evidence="1">Uncharacterized protein</fullName>
    </submittedName>
</protein>
<dbReference type="EMBL" id="FPBZ01000047">
    <property type="protein sequence ID" value="SFU79571.1"/>
    <property type="molecule type" value="Genomic_DNA"/>
</dbReference>